<organism evidence="1 2">
    <name type="scientific">Scandinavium goeteborgense</name>
    <dbReference type="NCBI Taxonomy" id="1851514"/>
    <lineage>
        <taxon>Bacteria</taxon>
        <taxon>Pseudomonadati</taxon>
        <taxon>Pseudomonadota</taxon>
        <taxon>Gammaproteobacteria</taxon>
        <taxon>Enterobacterales</taxon>
        <taxon>Enterobacteriaceae</taxon>
        <taxon>Scandinavium</taxon>
    </lineage>
</organism>
<keyword evidence="2" id="KW-1185">Reference proteome</keyword>
<proteinExistence type="predicted"/>
<reference evidence="1 2" key="1">
    <citation type="submission" date="2019-03" db="EMBL/GenBank/DDBJ databases">
        <title>Genomic analyses of the natural microbiome of Caenorhabditis elegans.</title>
        <authorList>
            <person name="Samuel B."/>
        </authorList>
    </citation>
    <scope>NUCLEOTIDE SEQUENCE [LARGE SCALE GENOMIC DNA]</scope>
    <source>
        <strain evidence="1 2">BIGb0156</strain>
    </source>
</reference>
<evidence type="ECO:0000313" key="1">
    <source>
        <dbReference type="EMBL" id="TDN60631.1"/>
    </source>
</evidence>
<protein>
    <submittedName>
        <fullName evidence="1">Uncharacterized protein</fullName>
    </submittedName>
</protein>
<gene>
    <name evidence="1" type="ORF">EC847_102205</name>
</gene>
<accession>A0A4R6EN49</accession>
<name>A0A4R6EN49_SCAGO</name>
<sequence>MDDVKRLRIIAMTMLGLKFACESPWLSMLNHGQKKGAFRLLSFIWRINYAFSLRITSVALVPPKPKLLDITVFS</sequence>
<dbReference type="Proteomes" id="UP000295530">
    <property type="component" value="Unassembled WGS sequence"/>
</dbReference>
<evidence type="ECO:0000313" key="2">
    <source>
        <dbReference type="Proteomes" id="UP000295530"/>
    </source>
</evidence>
<dbReference type="EMBL" id="SNVX01000002">
    <property type="protein sequence ID" value="TDN60631.1"/>
    <property type="molecule type" value="Genomic_DNA"/>
</dbReference>
<dbReference type="AlphaFoldDB" id="A0A4R6EN49"/>
<comment type="caution">
    <text evidence="1">The sequence shown here is derived from an EMBL/GenBank/DDBJ whole genome shotgun (WGS) entry which is preliminary data.</text>
</comment>